<dbReference type="RefSeq" id="WP_330797622.1">
    <property type="nucleotide sequence ID" value="NZ_JAZEWV010000019.1"/>
</dbReference>
<evidence type="ECO:0008006" key="4">
    <source>
        <dbReference type="Google" id="ProtNLM"/>
    </source>
</evidence>
<keyword evidence="3" id="KW-1185">Reference proteome</keyword>
<protein>
    <recommendedName>
        <fullName evidence="4">Cytochrome C biogenesis protein transmembrane region</fullName>
    </recommendedName>
</protein>
<dbReference type="Proteomes" id="UP001344658">
    <property type="component" value="Unassembled WGS sequence"/>
</dbReference>
<keyword evidence="1" id="KW-1133">Transmembrane helix</keyword>
<keyword evidence="1" id="KW-0812">Transmembrane</keyword>
<keyword evidence="1" id="KW-0472">Membrane</keyword>
<evidence type="ECO:0000313" key="3">
    <source>
        <dbReference type="Proteomes" id="UP001344658"/>
    </source>
</evidence>
<proteinExistence type="predicted"/>
<feature type="transmembrane region" description="Helical" evidence="1">
    <location>
        <begin position="30"/>
        <end position="48"/>
    </location>
</feature>
<feature type="transmembrane region" description="Helical" evidence="1">
    <location>
        <begin position="239"/>
        <end position="262"/>
    </location>
</feature>
<accession>A0ABU7PFP6</accession>
<organism evidence="2 3">
    <name type="scientific">Actinacidiphila polyblastidii</name>
    <dbReference type="NCBI Taxonomy" id="3110430"/>
    <lineage>
        <taxon>Bacteria</taxon>
        <taxon>Bacillati</taxon>
        <taxon>Actinomycetota</taxon>
        <taxon>Actinomycetes</taxon>
        <taxon>Kitasatosporales</taxon>
        <taxon>Streptomycetaceae</taxon>
        <taxon>Actinacidiphila</taxon>
    </lineage>
</organism>
<evidence type="ECO:0000256" key="1">
    <source>
        <dbReference type="SAM" id="Phobius"/>
    </source>
</evidence>
<evidence type="ECO:0000313" key="2">
    <source>
        <dbReference type="EMBL" id="MEE4544626.1"/>
    </source>
</evidence>
<comment type="caution">
    <text evidence="2">The sequence shown here is derived from an EMBL/GenBank/DDBJ whole genome shotgun (WGS) entry which is preliminary data.</text>
</comment>
<feature type="transmembrane region" description="Helical" evidence="1">
    <location>
        <begin position="282"/>
        <end position="301"/>
    </location>
</feature>
<feature type="transmembrane region" description="Helical" evidence="1">
    <location>
        <begin position="125"/>
        <end position="147"/>
    </location>
</feature>
<feature type="transmembrane region" description="Helical" evidence="1">
    <location>
        <begin position="167"/>
        <end position="189"/>
    </location>
</feature>
<dbReference type="EMBL" id="JAZEWV010000019">
    <property type="protein sequence ID" value="MEE4544626.1"/>
    <property type="molecule type" value="Genomic_DNA"/>
</dbReference>
<feature type="transmembrane region" description="Helical" evidence="1">
    <location>
        <begin position="201"/>
        <end position="219"/>
    </location>
</feature>
<reference evidence="2 3" key="1">
    <citation type="submission" date="2023-12" db="EMBL/GenBank/DDBJ databases">
        <title>Streptomyces sp. V4-01.</title>
        <authorList>
            <person name="Somphong A."/>
            <person name="Phongsopitanun W."/>
        </authorList>
    </citation>
    <scope>NUCLEOTIDE SEQUENCE [LARGE SCALE GENOMIC DNA]</scope>
    <source>
        <strain evidence="2 3">V4-01</strain>
    </source>
</reference>
<gene>
    <name evidence="2" type="ORF">V2S66_21935</name>
</gene>
<name>A0ABU7PFP6_9ACTN</name>
<feature type="transmembrane region" description="Helical" evidence="1">
    <location>
        <begin position="81"/>
        <end position="104"/>
    </location>
</feature>
<sequence length="321" mass="33975">MTHLDTAQTPVITAQPTSTFVTGVFPRRRYLLLALSLIAGLVIAYLWSANLVDDDIGFNSADKILGRDAKDTPISSVASGVVFAFVSGMAGSFTACNIAAFGAVGPLVGQQDSRRVRLLQTLRPLGWLAVGMITVSAVYGAIVGLVGKRMPQFSTASGTGISPRIEQAMVAFGIVGLAMVVLGLASAGIIKDPLAGLSRRFANAPLIVMGALIGGFLIGRPYPLFHNLFVHAAKTHNPFYGALAFALQSVGNIVVMGLLFLLLSYGTAGRVPRWLGARPGRIATVTASAFLVAGAFTLAYWELRILGRFGYMWFPTAPWNT</sequence>